<proteinExistence type="predicted"/>
<evidence type="ECO:0008006" key="4">
    <source>
        <dbReference type="Google" id="ProtNLM"/>
    </source>
</evidence>
<comment type="caution">
    <text evidence="2">The sequence shown here is derived from an EMBL/GenBank/DDBJ whole genome shotgun (WGS) entry which is preliminary data.</text>
</comment>
<reference evidence="2" key="2">
    <citation type="submission" date="2015-03" db="EMBL/GenBank/DDBJ databases">
        <title>Genome sequence of Pseudoalteromonas citrea.</title>
        <authorList>
            <person name="Xie B.-B."/>
            <person name="Rong J.-C."/>
            <person name="Qin Q.-L."/>
            <person name="Zhang Y.-Z."/>
        </authorList>
    </citation>
    <scope>NUCLEOTIDE SEQUENCE</scope>
    <source>
        <strain evidence="2">DSM 8771</strain>
    </source>
</reference>
<feature type="transmembrane region" description="Helical" evidence="1">
    <location>
        <begin position="247"/>
        <end position="270"/>
    </location>
</feature>
<keyword evidence="1" id="KW-0812">Transmembrane</keyword>
<dbReference type="RefSeq" id="WP_010361452.1">
    <property type="nucleotide sequence ID" value="NZ_AHBZ03000012.1"/>
</dbReference>
<feature type="transmembrane region" description="Helical" evidence="1">
    <location>
        <begin position="202"/>
        <end position="235"/>
    </location>
</feature>
<evidence type="ECO:0000256" key="1">
    <source>
        <dbReference type="SAM" id="Phobius"/>
    </source>
</evidence>
<keyword evidence="1" id="KW-0472">Membrane</keyword>
<feature type="transmembrane region" description="Helical" evidence="1">
    <location>
        <begin position="397"/>
        <end position="416"/>
    </location>
</feature>
<feature type="transmembrane region" description="Helical" evidence="1">
    <location>
        <begin position="306"/>
        <end position="330"/>
    </location>
</feature>
<feature type="transmembrane region" description="Helical" evidence="1">
    <location>
        <begin position="21"/>
        <end position="42"/>
    </location>
</feature>
<feature type="transmembrane region" description="Helical" evidence="1">
    <location>
        <begin position="101"/>
        <end position="119"/>
    </location>
</feature>
<dbReference type="AlphaFoldDB" id="A0AAD4AMP5"/>
<organism evidence="2 3">
    <name type="scientific">Pseudoalteromonas citrea</name>
    <dbReference type="NCBI Taxonomy" id="43655"/>
    <lineage>
        <taxon>Bacteria</taxon>
        <taxon>Pseudomonadati</taxon>
        <taxon>Pseudomonadota</taxon>
        <taxon>Gammaproteobacteria</taxon>
        <taxon>Alteromonadales</taxon>
        <taxon>Pseudoalteromonadaceae</taxon>
        <taxon>Pseudoalteromonas</taxon>
    </lineage>
</organism>
<feature type="transmembrane region" description="Helical" evidence="1">
    <location>
        <begin position="172"/>
        <end position="195"/>
    </location>
</feature>
<reference evidence="2" key="1">
    <citation type="journal article" date="2012" name="J. Bacteriol.">
        <title>Genome sequences of type strains of seven species of the marine bacterium Pseudoalteromonas.</title>
        <authorList>
            <person name="Xie B.B."/>
            <person name="Shu Y.L."/>
            <person name="Qin Q.L."/>
            <person name="Rong J.C."/>
            <person name="Zhang X.Y."/>
            <person name="Chen X.L."/>
            <person name="Shi M."/>
            <person name="He H.L."/>
            <person name="Zhou B.C."/>
            <person name="Zhang Y.Z."/>
        </authorList>
    </citation>
    <scope>NUCLEOTIDE SEQUENCE</scope>
    <source>
        <strain evidence="2">DSM 8771</strain>
    </source>
</reference>
<dbReference type="EMBL" id="AHBZ03000012">
    <property type="protein sequence ID" value="KAF7775465.1"/>
    <property type="molecule type" value="Genomic_DNA"/>
</dbReference>
<gene>
    <name evidence="2" type="ORF">PCIT_a1662</name>
</gene>
<feature type="transmembrane region" description="Helical" evidence="1">
    <location>
        <begin position="373"/>
        <end position="391"/>
    </location>
</feature>
<feature type="transmembrane region" description="Helical" evidence="1">
    <location>
        <begin position="131"/>
        <end position="152"/>
    </location>
</feature>
<accession>A0AAD4AMP5</accession>
<evidence type="ECO:0000313" key="3">
    <source>
        <dbReference type="Proteomes" id="UP000016487"/>
    </source>
</evidence>
<keyword evidence="1" id="KW-1133">Transmembrane helix</keyword>
<sequence length="424" mass="48124">MLKSLILREEQPGTLHVLICYAMSLYLLADIASGFTVLQLGIDLKISLLYKLPLFCTLLLLLLTLNAKYFLYMMVLFFVLTLSPTIQLLSRTDAALFIADFSRATKLLMPMSVFLYFGLMAQRWPQFSEYWIKRILLCNFTILCFNLIIGLLGFGRPSYVLGEDETAGSNGFIYAANELGATIVVLFCFALHMCWNHYKRWYWLAAILSLFAGITVATKTAMLASFLIVFIIPLANERERFFKFTKLKAAIFIPASTVLTIVIIMIADLLKSIGLYERVMWVFNQKGIVGIIWSDREKFAKDILEVYFNSLEFWQQIIGVGSSGIAVYIPRKYAAEIDLIDTLMWFGFFGAFLCLFFYISIFVKAAINFRNATCLYSPAVLVGSFILLMLSQLSGHIWISGTLGISLGAFASLLWLDERREVSQ</sequence>
<protein>
    <recommendedName>
        <fullName evidence="4">O-antigen ligase domain-containing protein</fullName>
    </recommendedName>
</protein>
<dbReference type="Proteomes" id="UP000016487">
    <property type="component" value="Unassembled WGS sequence"/>
</dbReference>
<feature type="transmembrane region" description="Helical" evidence="1">
    <location>
        <begin position="342"/>
        <end position="361"/>
    </location>
</feature>
<name>A0AAD4AMP5_9GAMM</name>
<evidence type="ECO:0000313" key="2">
    <source>
        <dbReference type="EMBL" id="KAF7775465.1"/>
    </source>
</evidence>